<evidence type="ECO:0000313" key="4">
    <source>
        <dbReference type="Proteomes" id="UP001151760"/>
    </source>
</evidence>
<feature type="compositionally biased region" description="Basic and acidic residues" evidence="2">
    <location>
        <begin position="105"/>
        <end position="126"/>
    </location>
</feature>
<protein>
    <submittedName>
        <fullName evidence="3">Uncharacterized protein</fullName>
    </submittedName>
</protein>
<dbReference type="EMBL" id="BQNB010010710">
    <property type="protein sequence ID" value="GJS80940.1"/>
    <property type="molecule type" value="Genomic_DNA"/>
</dbReference>
<feature type="compositionally biased region" description="Basic and acidic residues" evidence="2">
    <location>
        <begin position="49"/>
        <end position="93"/>
    </location>
</feature>
<feature type="region of interest" description="Disordered" evidence="2">
    <location>
        <begin position="49"/>
        <end position="126"/>
    </location>
</feature>
<proteinExistence type="predicted"/>
<reference evidence="3" key="2">
    <citation type="submission" date="2022-01" db="EMBL/GenBank/DDBJ databases">
        <authorList>
            <person name="Yamashiro T."/>
            <person name="Shiraishi A."/>
            <person name="Satake H."/>
            <person name="Nakayama K."/>
        </authorList>
    </citation>
    <scope>NUCLEOTIDE SEQUENCE</scope>
</reference>
<gene>
    <name evidence="3" type="ORF">Tco_0747481</name>
</gene>
<keyword evidence="4" id="KW-1185">Reference proteome</keyword>
<reference evidence="3" key="1">
    <citation type="journal article" date="2022" name="Int. J. Mol. Sci.">
        <title>Draft Genome of Tanacetum Coccineum: Genomic Comparison of Closely Related Tanacetum-Family Plants.</title>
        <authorList>
            <person name="Yamashiro T."/>
            <person name="Shiraishi A."/>
            <person name="Nakayama K."/>
            <person name="Satake H."/>
        </authorList>
    </citation>
    <scope>NUCLEOTIDE SEQUENCE</scope>
</reference>
<evidence type="ECO:0000256" key="1">
    <source>
        <dbReference type="SAM" id="Coils"/>
    </source>
</evidence>
<keyword evidence="1" id="KW-0175">Coiled coil</keyword>
<feature type="compositionally biased region" description="Basic residues" evidence="2">
    <location>
        <begin position="319"/>
        <end position="335"/>
    </location>
</feature>
<dbReference type="Proteomes" id="UP001151760">
    <property type="component" value="Unassembled WGS sequence"/>
</dbReference>
<name>A0ABQ4YT67_9ASTR</name>
<feature type="compositionally biased region" description="Basic and acidic residues" evidence="2">
    <location>
        <begin position="306"/>
        <end position="318"/>
    </location>
</feature>
<evidence type="ECO:0000313" key="3">
    <source>
        <dbReference type="EMBL" id="GJS80940.1"/>
    </source>
</evidence>
<feature type="region of interest" description="Disordered" evidence="2">
    <location>
        <begin position="300"/>
        <end position="340"/>
    </location>
</feature>
<feature type="coiled-coil region" evidence="1">
    <location>
        <begin position="137"/>
        <end position="168"/>
    </location>
</feature>
<evidence type="ECO:0000256" key="2">
    <source>
        <dbReference type="SAM" id="MobiDB-lite"/>
    </source>
</evidence>
<accession>A0ABQ4YT67</accession>
<sequence length="546" mass="63584">MVKECEKVINEEKVRKEGVCIQTREENAKPEPTFNDFDDLDADGRDYMETEDVVKEGKQSNETEELNKGSDIDAARQEDSAVKDIEDSSRLERSILTLKPLSTIDPKDKSKSVLEEPEPAKKMTRSDFDAAQIARDAEIARQLQVDLQAEVERERQREEEASKAAIAETYNEVQEGIDVDALFVGKLQQEEREEYTIKERAKFLAETIVAQRKFKATQRSAEIRSRPPTKSQLRNLMMTYLKNMGGYKHSQLKAKTFAEIQGLYERQKRVIDDFKPMDSDDAVKDSKEAAGVNKQEVFKEPNSTKVEVKQEGHEESIRKRSGRRLKMKATKKSKRQKTDADLEEEEQLKAYLKIVPDEEGIIDYEVLEKRFPIINWESKFYDFDRHGTECIYYRIFRSDGSSRWIKTFSEMVTRFDRLDLVELYNLVMKRFETTTPEGVDLVLWGDLRIMFDANAEDELWQNQERWNLKSWDFYENCGVHTLILEDGTEIHMLAERKYPLTKETLERMLSLRLVAGTASEDAYTLLRFIQKQIDEYGSHDGGEKDL</sequence>
<organism evidence="3 4">
    <name type="scientific">Tanacetum coccineum</name>
    <dbReference type="NCBI Taxonomy" id="301880"/>
    <lineage>
        <taxon>Eukaryota</taxon>
        <taxon>Viridiplantae</taxon>
        <taxon>Streptophyta</taxon>
        <taxon>Embryophyta</taxon>
        <taxon>Tracheophyta</taxon>
        <taxon>Spermatophyta</taxon>
        <taxon>Magnoliopsida</taxon>
        <taxon>eudicotyledons</taxon>
        <taxon>Gunneridae</taxon>
        <taxon>Pentapetalae</taxon>
        <taxon>asterids</taxon>
        <taxon>campanulids</taxon>
        <taxon>Asterales</taxon>
        <taxon>Asteraceae</taxon>
        <taxon>Asteroideae</taxon>
        <taxon>Anthemideae</taxon>
        <taxon>Anthemidinae</taxon>
        <taxon>Tanacetum</taxon>
    </lineage>
</organism>
<comment type="caution">
    <text evidence="3">The sequence shown here is derived from an EMBL/GenBank/DDBJ whole genome shotgun (WGS) entry which is preliminary data.</text>
</comment>